<evidence type="ECO:0000256" key="2">
    <source>
        <dbReference type="SAM" id="SignalP"/>
    </source>
</evidence>
<feature type="signal peptide" evidence="2">
    <location>
        <begin position="1"/>
        <end position="20"/>
    </location>
</feature>
<evidence type="ECO:0000256" key="1">
    <source>
        <dbReference type="ARBA" id="ARBA00022729"/>
    </source>
</evidence>
<dbReference type="Proteomes" id="UP000183567">
    <property type="component" value="Unassembled WGS sequence"/>
</dbReference>
<feature type="chain" id="PRO_5009649829" description="RlpA-like protein double-psi beta-barrel domain-containing protein" evidence="2">
    <location>
        <begin position="21"/>
        <end position="135"/>
    </location>
</feature>
<keyword evidence="5" id="KW-1185">Reference proteome</keyword>
<dbReference type="EMBL" id="LVVM01000230">
    <property type="protein sequence ID" value="OJA21265.1"/>
    <property type="molecule type" value="Genomic_DNA"/>
</dbReference>
<protein>
    <recommendedName>
        <fullName evidence="3">RlpA-like protein double-psi beta-barrel domain-containing protein</fullName>
    </recommendedName>
</protein>
<sequence length="135" mass="14501">MYSLTTAFITLCAILPTTLATPTQPNGTVTTALERRITYTGEGTWYDNAITAGACGYQDSTSEATVAISTSLYGSGGYCDRYIQVTNTNTGQSATGLTRDECPFCDTYDLDMSPGLFEQLGTLSDGEIPISWQFI</sequence>
<dbReference type="CDD" id="cd22191">
    <property type="entry name" value="DPBB_RlpA_EXP_N-like"/>
    <property type="match status" value="1"/>
</dbReference>
<accession>A0A1J8R6L0</accession>
<proteinExistence type="predicted"/>
<dbReference type="InterPro" id="IPR051477">
    <property type="entry name" value="Expansin_CellWall"/>
</dbReference>
<comment type="caution">
    <text evidence="4">The sequence shown here is derived from an EMBL/GenBank/DDBJ whole genome shotgun (WGS) entry which is preliminary data.</text>
</comment>
<evidence type="ECO:0000313" key="4">
    <source>
        <dbReference type="EMBL" id="OJA21265.1"/>
    </source>
</evidence>
<dbReference type="SUPFAM" id="SSF50685">
    <property type="entry name" value="Barwin-like endoglucanases"/>
    <property type="match status" value="1"/>
</dbReference>
<dbReference type="OrthoDB" id="623670at2759"/>
<feature type="domain" description="RlpA-like protein double-psi beta-barrel" evidence="3">
    <location>
        <begin position="40"/>
        <end position="131"/>
    </location>
</feature>
<keyword evidence="1 2" id="KW-0732">Signal</keyword>
<dbReference type="STRING" id="180088.A0A1J8R6L0"/>
<dbReference type="PANTHER" id="PTHR31836:SF21">
    <property type="entry name" value="EXPANSIN-LIKE PROTEIN 7"/>
    <property type="match status" value="1"/>
</dbReference>
<organism evidence="4 5">
    <name type="scientific">Rhizopogon vesiculosus</name>
    <dbReference type="NCBI Taxonomy" id="180088"/>
    <lineage>
        <taxon>Eukaryota</taxon>
        <taxon>Fungi</taxon>
        <taxon>Dikarya</taxon>
        <taxon>Basidiomycota</taxon>
        <taxon>Agaricomycotina</taxon>
        <taxon>Agaricomycetes</taxon>
        <taxon>Agaricomycetidae</taxon>
        <taxon>Boletales</taxon>
        <taxon>Suillineae</taxon>
        <taxon>Rhizopogonaceae</taxon>
        <taxon>Rhizopogon</taxon>
    </lineage>
</organism>
<evidence type="ECO:0000313" key="5">
    <source>
        <dbReference type="Proteomes" id="UP000183567"/>
    </source>
</evidence>
<dbReference type="Gene3D" id="2.40.40.10">
    <property type="entry name" value="RlpA-like domain"/>
    <property type="match status" value="1"/>
</dbReference>
<dbReference type="AlphaFoldDB" id="A0A1J8R6L0"/>
<name>A0A1J8R6L0_9AGAM</name>
<evidence type="ECO:0000259" key="3">
    <source>
        <dbReference type="Pfam" id="PF03330"/>
    </source>
</evidence>
<gene>
    <name evidence="4" type="ORF">AZE42_02547</name>
</gene>
<dbReference type="InterPro" id="IPR036908">
    <property type="entry name" value="RlpA-like_sf"/>
</dbReference>
<dbReference type="Pfam" id="PF03330">
    <property type="entry name" value="DPBB_1"/>
    <property type="match status" value="1"/>
</dbReference>
<dbReference type="PANTHER" id="PTHR31836">
    <property type="match status" value="1"/>
</dbReference>
<dbReference type="InterPro" id="IPR009009">
    <property type="entry name" value="RlpA-like_DPBB"/>
</dbReference>
<reference evidence="4 5" key="1">
    <citation type="submission" date="2016-03" db="EMBL/GenBank/DDBJ databases">
        <title>Comparative genomics of the ectomycorrhizal sister species Rhizopogon vinicolor and Rhizopogon vesiculosus (Basidiomycota: Boletales) reveals a divergence of the mating type B locus.</title>
        <authorList>
            <person name="Mujic A.B."/>
            <person name="Kuo A."/>
            <person name="Tritt A."/>
            <person name="Lipzen A."/>
            <person name="Chen C."/>
            <person name="Johnson J."/>
            <person name="Sharma A."/>
            <person name="Barry K."/>
            <person name="Grigoriev I.V."/>
            <person name="Spatafora J.W."/>
        </authorList>
    </citation>
    <scope>NUCLEOTIDE SEQUENCE [LARGE SCALE GENOMIC DNA]</scope>
    <source>
        <strain evidence="4 5">AM-OR11-056</strain>
    </source>
</reference>